<accession>A0AAN0S542</accession>
<dbReference type="EMBL" id="CP009458">
    <property type="protein sequence ID" value="AIR61733.1"/>
    <property type="molecule type" value="Genomic_DNA"/>
</dbReference>
<dbReference type="KEGG" id="cem:LH23_14030"/>
<organism evidence="1 2">
    <name type="scientific">Cedecea neteri</name>
    <dbReference type="NCBI Taxonomy" id="158822"/>
    <lineage>
        <taxon>Bacteria</taxon>
        <taxon>Pseudomonadati</taxon>
        <taxon>Pseudomonadota</taxon>
        <taxon>Gammaproteobacteria</taxon>
        <taxon>Enterobacterales</taxon>
        <taxon>Enterobacteriaceae</taxon>
        <taxon>Cedecea</taxon>
    </lineage>
</organism>
<proteinExistence type="predicted"/>
<reference evidence="1 2" key="1">
    <citation type="submission" date="2014-09" db="EMBL/GenBank/DDBJ databases">
        <authorList>
            <person name="Chan K.-G."/>
        </authorList>
    </citation>
    <scope>NUCLEOTIDE SEQUENCE [LARGE SCALE GENOMIC DNA]</scope>
    <source>
        <strain evidence="1 2">M006</strain>
    </source>
</reference>
<dbReference type="AlphaFoldDB" id="A0AAN0S542"/>
<protein>
    <submittedName>
        <fullName evidence="1">Uncharacterized protein</fullName>
    </submittedName>
</protein>
<sequence length="61" mass="7171">MTLNKKFETINVTLFLYNVLIILKNQTLHLKALEILSVAKWDRKLKLAAHRYAPRLMAKFS</sequence>
<name>A0AAN0S542_9ENTR</name>
<gene>
    <name evidence="1" type="ORF">LH23_14030</name>
</gene>
<evidence type="ECO:0000313" key="1">
    <source>
        <dbReference type="EMBL" id="AIR61733.1"/>
    </source>
</evidence>
<dbReference type="Proteomes" id="UP000029516">
    <property type="component" value="Chromosome"/>
</dbReference>
<evidence type="ECO:0000313" key="2">
    <source>
        <dbReference type="Proteomes" id="UP000029516"/>
    </source>
</evidence>